<dbReference type="FunFam" id="3.30.50.10:FF:000031">
    <property type="entry name" value="Ecdysone receptor A1"/>
    <property type="match status" value="1"/>
</dbReference>
<keyword evidence="4 9" id="KW-0805">Transcription regulation</keyword>
<dbReference type="PROSITE" id="PS51843">
    <property type="entry name" value="NR_LBD"/>
    <property type="match status" value="1"/>
</dbReference>
<dbReference type="GO" id="GO:0000978">
    <property type="term" value="F:RNA polymerase II cis-regulatory region sequence-specific DNA binding"/>
    <property type="evidence" value="ECO:0000318"/>
    <property type="project" value="GO_Central"/>
</dbReference>
<dbReference type="PANTHER" id="PTHR24082">
    <property type="entry name" value="NUCLEAR HORMONE RECEPTOR"/>
    <property type="match status" value="1"/>
</dbReference>
<accession>A0A9J7HNB5</accession>
<dbReference type="Proteomes" id="UP000001554">
    <property type="component" value="Chromosome 19"/>
</dbReference>
<protein>
    <submittedName>
        <fullName evidence="14 15">Bile acid receptor-like isoform X1</fullName>
    </submittedName>
</protein>
<evidence type="ECO:0000256" key="4">
    <source>
        <dbReference type="ARBA" id="ARBA00023015"/>
    </source>
</evidence>
<evidence type="ECO:0000256" key="7">
    <source>
        <dbReference type="ARBA" id="ARBA00023170"/>
    </source>
</evidence>
<dbReference type="Pfam" id="PF00104">
    <property type="entry name" value="Hormone_recep"/>
    <property type="match status" value="1"/>
</dbReference>
<dbReference type="SMART" id="SM00399">
    <property type="entry name" value="ZnF_C4"/>
    <property type="match status" value="1"/>
</dbReference>
<dbReference type="GO" id="GO:0050728">
    <property type="term" value="P:negative regulation of inflammatory response"/>
    <property type="evidence" value="ECO:0000318"/>
    <property type="project" value="GO_Central"/>
</dbReference>
<sequence length="498" mass="56089">MASLTRELSIDSIVSSMLDMDPAATPFDCEPFTSDIFDKIFDSKMEKPQVSVESVAPVDPTACVVCGDKASGFHYGALSCEGCKGFFRRSIQRNANYKCKYGGKCEIDTYMRRKCQECRLRKCKEAGMKSECLLTNVQIQSKFLWRRKKQGDDEPAPPTTQHKMSPTNQDSPSAYLTNQDSPSTYLTNQDSPSTFLTNQDSPPTFLTNQGSPSSGFFSSDQSSPAAFPTDPSSPAAFPTNESMLQIPSSNQGFPSVVSHIEQPTSSAPSVTLTTEQHRLLTACREAKEKFMPGLMHCHEGMYERMMELPTVEERRALFQEKVTLMVERLVQFAKCLEGFMTFSEEDQIAILKAGTFEAILSLSCWHKAFERPEIHGGRGAMYLHSGGKPELIESFKEFYFKMQELNLDDNTYALLVAVVLLSPDRPLIKNYHVIEKAQEPYINTLQTYCSLNYSKPNIFAKITARLTELRSLGEMHEAYMKTRNFKLTPLLAELWDIQ</sequence>
<evidence type="ECO:0000256" key="5">
    <source>
        <dbReference type="ARBA" id="ARBA00023125"/>
    </source>
</evidence>
<dbReference type="GO" id="GO:0090575">
    <property type="term" value="C:RNA polymerase II transcription regulator complex"/>
    <property type="evidence" value="ECO:0000318"/>
    <property type="project" value="GO_Central"/>
</dbReference>
<dbReference type="GO" id="GO:0008270">
    <property type="term" value="F:zinc ion binding"/>
    <property type="evidence" value="ECO:0007669"/>
    <property type="project" value="UniProtKB-KW"/>
</dbReference>
<gene>
    <name evidence="14 15 16" type="primary">LOC118406651</name>
</gene>
<dbReference type="PRINTS" id="PR00047">
    <property type="entry name" value="STROIDFINGER"/>
</dbReference>
<feature type="compositionally biased region" description="Polar residues" evidence="10">
    <location>
        <begin position="159"/>
        <end position="208"/>
    </location>
</feature>
<evidence type="ECO:0000259" key="11">
    <source>
        <dbReference type="PROSITE" id="PS51030"/>
    </source>
</evidence>
<feature type="compositionally biased region" description="Polar residues" evidence="10">
    <location>
        <begin position="239"/>
        <end position="253"/>
    </location>
</feature>
<feature type="compositionally biased region" description="Low complexity" evidence="10">
    <location>
        <begin position="209"/>
        <end position="224"/>
    </location>
</feature>
<keyword evidence="13" id="KW-1185">Reference proteome</keyword>
<dbReference type="GO" id="GO:0000122">
    <property type="term" value="P:negative regulation of transcription by RNA polymerase II"/>
    <property type="evidence" value="ECO:0000318"/>
    <property type="project" value="GO_Central"/>
</dbReference>
<proteinExistence type="inferred from homology"/>
<dbReference type="KEGG" id="bfo:118406651"/>
<keyword evidence="2 9" id="KW-0863">Zinc-finger</keyword>
<dbReference type="FunFam" id="1.10.565.10:FF:000117">
    <property type="entry name" value="Uncharacterized protein"/>
    <property type="match status" value="1"/>
</dbReference>
<dbReference type="GO" id="GO:0045944">
    <property type="term" value="P:positive regulation of transcription by RNA polymerase II"/>
    <property type="evidence" value="ECO:0000318"/>
    <property type="project" value="GO_Central"/>
</dbReference>
<dbReference type="RefSeq" id="XP_035662772.1">
    <property type="nucleotide sequence ID" value="XM_035806879.1"/>
</dbReference>
<evidence type="ECO:0000313" key="15">
    <source>
        <dbReference type="RefSeq" id="XP_035662771.1"/>
    </source>
</evidence>
<dbReference type="OrthoDB" id="5837785at2759"/>
<evidence type="ECO:0000256" key="6">
    <source>
        <dbReference type="ARBA" id="ARBA00023163"/>
    </source>
</evidence>
<evidence type="ECO:0000256" key="9">
    <source>
        <dbReference type="RuleBase" id="RU004334"/>
    </source>
</evidence>
<dbReference type="InterPro" id="IPR001723">
    <property type="entry name" value="Nuclear_hrmn_rcpt"/>
</dbReference>
<keyword evidence="3 9" id="KW-0862">Zinc</keyword>
<dbReference type="Gene3D" id="1.10.565.10">
    <property type="entry name" value="Retinoid X Receptor"/>
    <property type="match status" value="1"/>
</dbReference>
<dbReference type="Pfam" id="PF00105">
    <property type="entry name" value="zf-C4"/>
    <property type="match status" value="1"/>
</dbReference>
<evidence type="ECO:0000256" key="2">
    <source>
        <dbReference type="ARBA" id="ARBA00022771"/>
    </source>
</evidence>
<evidence type="ECO:0000259" key="12">
    <source>
        <dbReference type="PROSITE" id="PS51843"/>
    </source>
</evidence>
<dbReference type="GO" id="GO:0042632">
    <property type="term" value="P:cholesterol homeostasis"/>
    <property type="evidence" value="ECO:0000318"/>
    <property type="project" value="GO_Central"/>
</dbReference>
<keyword evidence="6 9" id="KW-0804">Transcription</keyword>
<comment type="subcellular location">
    <subcellularLocation>
        <location evidence="9">Nucleus</location>
    </subcellularLocation>
</comment>
<keyword evidence="7 9" id="KW-0675">Receptor</keyword>
<dbReference type="CDD" id="cd06929">
    <property type="entry name" value="NR_LBD_F1"/>
    <property type="match status" value="1"/>
</dbReference>
<evidence type="ECO:0000313" key="13">
    <source>
        <dbReference type="Proteomes" id="UP000001554"/>
    </source>
</evidence>
<keyword evidence="8 9" id="KW-0539">Nucleus</keyword>
<dbReference type="Gene3D" id="3.30.50.10">
    <property type="entry name" value="Erythroid Transcription Factor GATA-1, subunit A"/>
    <property type="match status" value="1"/>
</dbReference>
<dbReference type="RefSeq" id="XP_035662770.1">
    <property type="nucleotide sequence ID" value="XM_035806877.1"/>
</dbReference>
<dbReference type="PANTHER" id="PTHR24082:SF507">
    <property type="entry name" value="BILE ACID RECEPTOR-RELATED"/>
    <property type="match status" value="1"/>
</dbReference>
<dbReference type="GeneID" id="118406651"/>
<dbReference type="InterPro" id="IPR050234">
    <property type="entry name" value="Nuclear_hormone_rcpt_NR1"/>
</dbReference>
<feature type="domain" description="NR LBD" evidence="12">
    <location>
        <begin position="275"/>
        <end position="498"/>
    </location>
</feature>
<feature type="region of interest" description="Disordered" evidence="10">
    <location>
        <begin position="147"/>
        <end position="253"/>
    </location>
</feature>
<dbReference type="PROSITE" id="PS51030">
    <property type="entry name" value="NUCLEAR_REC_DBD_2"/>
    <property type="match status" value="1"/>
</dbReference>
<dbReference type="GO" id="GO:0005634">
    <property type="term" value="C:nucleus"/>
    <property type="evidence" value="ECO:0000318"/>
    <property type="project" value="GO_Central"/>
</dbReference>
<evidence type="ECO:0000256" key="1">
    <source>
        <dbReference type="ARBA" id="ARBA00022723"/>
    </source>
</evidence>
<dbReference type="SMART" id="SM00430">
    <property type="entry name" value="HOLI"/>
    <property type="match status" value="1"/>
</dbReference>
<dbReference type="PROSITE" id="PS00031">
    <property type="entry name" value="NUCLEAR_REC_DBD_1"/>
    <property type="match status" value="1"/>
</dbReference>
<feature type="domain" description="Nuclear receptor" evidence="11">
    <location>
        <begin position="60"/>
        <end position="135"/>
    </location>
</feature>
<dbReference type="RefSeq" id="XP_035662771.1">
    <property type="nucleotide sequence ID" value="XM_035806878.1"/>
</dbReference>
<keyword evidence="5 9" id="KW-0238">DNA-binding</keyword>
<dbReference type="SUPFAM" id="SSF57716">
    <property type="entry name" value="Glucocorticoid receptor-like (DNA-binding domain)"/>
    <property type="match status" value="1"/>
</dbReference>
<evidence type="ECO:0000313" key="16">
    <source>
        <dbReference type="RefSeq" id="XP_035662772.1"/>
    </source>
</evidence>
<dbReference type="AlphaFoldDB" id="A0A9J7HNB5"/>
<evidence type="ECO:0000256" key="10">
    <source>
        <dbReference type="SAM" id="MobiDB-lite"/>
    </source>
</evidence>
<evidence type="ECO:0000313" key="14">
    <source>
        <dbReference type="RefSeq" id="XP_035662770.1"/>
    </source>
</evidence>
<dbReference type="SUPFAM" id="SSF48508">
    <property type="entry name" value="Nuclear receptor ligand-binding domain"/>
    <property type="match status" value="1"/>
</dbReference>
<evidence type="ECO:0000256" key="3">
    <source>
        <dbReference type="ARBA" id="ARBA00022833"/>
    </source>
</evidence>
<organism evidence="13 15">
    <name type="scientific">Branchiostoma floridae</name>
    <name type="common">Florida lancelet</name>
    <name type="synonym">Amphioxus</name>
    <dbReference type="NCBI Taxonomy" id="7739"/>
    <lineage>
        <taxon>Eukaryota</taxon>
        <taxon>Metazoa</taxon>
        <taxon>Chordata</taxon>
        <taxon>Cephalochordata</taxon>
        <taxon>Leptocardii</taxon>
        <taxon>Amphioxiformes</taxon>
        <taxon>Branchiostomatidae</taxon>
        <taxon>Branchiostoma</taxon>
    </lineage>
</organism>
<keyword evidence="1 9" id="KW-0479">Metal-binding</keyword>
<dbReference type="GO" id="GO:0030154">
    <property type="term" value="P:cell differentiation"/>
    <property type="evidence" value="ECO:0000318"/>
    <property type="project" value="GO_Central"/>
</dbReference>
<reference evidence="14 15" key="2">
    <citation type="submission" date="2025-04" db="UniProtKB">
        <authorList>
            <consortium name="RefSeq"/>
        </authorList>
    </citation>
    <scope>IDENTIFICATION</scope>
    <source>
        <strain evidence="14 15">S238N-H82</strain>
        <tissue evidence="14 15">Testes</tissue>
    </source>
</reference>
<dbReference type="InterPro" id="IPR035500">
    <property type="entry name" value="NHR-like_dom_sf"/>
</dbReference>
<reference evidence="13" key="1">
    <citation type="journal article" date="2020" name="Nat. Ecol. Evol.">
        <title>Deeply conserved synteny resolves early events in vertebrate evolution.</title>
        <authorList>
            <person name="Simakov O."/>
            <person name="Marletaz F."/>
            <person name="Yue J.X."/>
            <person name="O'Connell B."/>
            <person name="Jenkins J."/>
            <person name="Brandt A."/>
            <person name="Calef R."/>
            <person name="Tung C.H."/>
            <person name="Huang T.K."/>
            <person name="Schmutz J."/>
            <person name="Satoh N."/>
            <person name="Yu J.K."/>
            <person name="Putnam N.H."/>
            <person name="Green R.E."/>
            <person name="Rokhsar D.S."/>
        </authorList>
    </citation>
    <scope>NUCLEOTIDE SEQUENCE [LARGE SCALE GENOMIC DNA]</scope>
    <source>
        <strain evidence="13">S238N-H82</strain>
    </source>
</reference>
<name>A0A9J7HNB5_BRAFL</name>
<comment type="similarity">
    <text evidence="9">Belongs to the nuclear hormone receptor family.</text>
</comment>
<evidence type="ECO:0000256" key="8">
    <source>
        <dbReference type="ARBA" id="ARBA00023242"/>
    </source>
</evidence>
<dbReference type="GO" id="GO:0030522">
    <property type="term" value="P:intracellular receptor signaling pathway"/>
    <property type="evidence" value="ECO:0000318"/>
    <property type="project" value="GO_Central"/>
</dbReference>
<dbReference type="OMA" id="NLEKECW"/>
<dbReference type="CDD" id="cd06959">
    <property type="entry name" value="NR_DBD_EcR_like"/>
    <property type="match status" value="1"/>
</dbReference>
<dbReference type="GO" id="GO:0004879">
    <property type="term" value="F:nuclear receptor activity"/>
    <property type="evidence" value="ECO:0000318"/>
    <property type="project" value="GO_Central"/>
</dbReference>
<dbReference type="PRINTS" id="PR00398">
    <property type="entry name" value="STRDHORMONER"/>
</dbReference>
<dbReference type="InterPro" id="IPR013088">
    <property type="entry name" value="Znf_NHR/GATA"/>
</dbReference>
<dbReference type="InterPro" id="IPR000536">
    <property type="entry name" value="Nucl_hrmn_rcpt_lig-bd"/>
</dbReference>
<dbReference type="InterPro" id="IPR001628">
    <property type="entry name" value="Znf_hrmn_rcpt"/>
</dbReference>